<protein>
    <recommendedName>
        <fullName evidence="2">Heterokaryon incompatibility domain-containing protein</fullName>
    </recommendedName>
</protein>
<evidence type="ECO:0000256" key="1">
    <source>
        <dbReference type="SAM" id="MobiDB-lite"/>
    </source>
</evidence>
<name>A0A066XA97_COLSU</name>
<proteinExistence type="predicted"/>
<sequence length="545" mass="60856">MDRVYKGRPLIVWLGEPSENSHLALELMRDIRACYHVEGTGKAKITPEADKAATELVNSRSKASWKAFLDLIRRPWFTRRWVVQEFVLSAHKHAYLGDQEICFEYIAILCDGLRKTPLYLDKQDPQAEIWTETTIKQPHGLSHLFPAPVLDPLENLMRLSNVCKAAYEGETDSLRLERLLDSFASFDSYDPRDGIYSFLSLASDIKREEWVPDYSENNTVTDLYGQAVLHIMRSTGSLDIICRRVHSHTEVHPSRWIPWFGPQQVKIGTDGFCSIPIHGYNTKSLTTFGQPLAALRLDHPNYAPKICKACKVPHGSGRSCDGCIGASDVNHDPTHRFGIHNNGVYFASGRSFVKSSPSLKFEACKVSGLGRYVPLKAQGFLVDTVKSVGDAGCTIRGRGFMHLSLPLDDWLNLPGARGMCLDEDGRPRDTFVRALTGNRRFAITERSLGFVPDGTAPGDRIAIIAGCSVPIVLRNNKNGMGGNVRFLVGECYIQGLMEGEYMDSEKAIRMTLIKPSEYVHKVSRREGQASKQAQFTSPGSFESQQ</sequence>
<accession>A0A066XA97</accession>
<dbReference type="OrthoDB" id="3477286at2759"/>
<evidence type="ECO:0000259" key="2">
    <source>
        <dbReference type="Pfam" id="PF06985"/>
    </source>
</evidence>
<feature type="compositionally biased region" description="Polar residues" evidence="1">
    <location>
        <begin position="529"/>
        <end position="545"/>
    </location>
</feature>
<feature type="region of interest" description="Disordered" evidence="1">
    <location>
        <begin position="523"/>
        <end position="545"/>
    </location>
</feature>
<dbReference type="OMA" id="WERIPGH"/>
<evidence type="ECO:0000313" key="4">
    <source>
        <dbReference type="Proteomes" id="UP000027238"/>
    </source>
</evidence>
<dbReference type="InterPro" id="IPR052895">
    <property type="entry name" value="HetReg/Transcr_Mod"/>
</dbReference>
<gene>
    <name evidence="3" type="ORF">CSUB01_08489</name>
</gene>
<dbReference type="Proteomes" id="UP000027238">
    <property type="component" value="Unassembled WGS sequence"/>
</dbReference>
<dbReference type="InterPro" id="IPR010730">
    <property type="entry name" value="HET"/>
</dbReference>
<dbReference type="eggNOG" id="ENOG502T6RP">
    <property type="taxonomic scope" value="Eukaryota"/>
</dbReference>
<dbReference type="PANTHER" id="PTHR24148">
    <property type="entry name" value="ANKYRIN REPEAT DOMAIN-CONTAINING PROTEIN 39 HOMOLOG-RELATED"/>
    <property type="match status" value="1"/>
</dbReference>
<evidence type="ECO:0000313" key="3">
    <source>
        <dbReference type="EMBL" id="KDN62945.1"/>
    </source>
</evidence>
<dbReference type="Pfam" id="PF26639">
    <property type="entry name" value="Het-6_barrel"/>
    <property type="match status" value="1"/>
</dbReference>
<reference evidence="4" key="1">
    <citation type="journal article" date="2014" name="Genome Announc.">
        <title>Draft genome sequence of Colletotrichum sublineola, a destructive pathogen of cultivated sorghum.</title>
        <authorList>
            <person name="Baroncelli R."/>
            <person name="Sanz-Martin J.M."/>
            <person name="Rech G.E."/>
            <person name="Sukno S.A."/>
            <person name="Thon M.R."/>
        </authorList>
    </citation>
    <scope>NUCLEOTIDE SEQUENCE [LARGE SCALE GENOMIC DNA]</scope>
    <source>
        <strain evidence="4">TX430BB</strain>
    </source>
</reference>
<dbReference type="AlphaFoldDB" id="A0A066XA97"/>
<feature type="domain" description="Heterokaryon incompatibility" evidence="2">
    <location>
        <begin position="1"/>
        <end position="85"/>
    </location>
</feature>
<organism evidence="3 4">
    <name type="scientific">Colletotrichum sublineola</name>
    <name type="common">Sorghum anthracnose fungus</name>
    <dbReference type="NCBI Taxonomy" id="1173701"/>
    <lineage>
        <taxon>Eukaryota</taxon>
        <taxon>Fungi</taxon>
        <taxon>Dikarya</taxon>
        <taxon>Ascomycota</taxon>
        <taxon>Pezizomycotina</taxon>
        <taxon>Sordariomycetes</taxon>
        <taxon>Hypocreomycetidae</taxon>
        <taxon>Glomerellales</taxon>
        <taxon>Glomerellaceae</taxon>
        <taxon>Colletotrichum</taxon>
        <taxon>Colletotrichum graminicola species complex</taxon>
    </lineage>
</organism>
<dbReference type="EMBL" id="JMSE01001284">
    <property type="protein sequence ID" value="KDN62945.1"/>
    <property type="molecule type" value="Genomic_DNA"/>
</dbReference>
<comment type="caution">
    <text evidence="3">The sequence shown here is derived from an EMBL/GenBank/DDBJ whole genome shotgun (WGS) entry which is preliminary data.</text>
</comment>
<dbReference type="Pfam" id="PF06985">
    <property type="entry name" value="HET"/>
    <property type="match status" value="1"/>
</dbReference>
<dbReference type="HOGENOM" id="CLU_499662_0_0_1"/>
<keyword evidence="4" id="KW-1185">Reference proteome</keyword>
<dbReference type="PANTHER" id="PTHR24148:SF64">
    <property type="entry name" value="HETEROKARYON INCOMPATIBILITY DOMAIN-CONTAINING PROTEIN"/>
    <property type="match status" value="1"/>
</dbReference>